<keyword evidence="4" id="KW-0520">NAD</keyword>
<dbReference type="InterPro" id="IPR015590">
    <property type="entry name" value="Aldehyde_DH_dom"/>
</dbReference>
<reference evidence="7 8" key="1">
    <citation type="submission" date="2022-06" db="EMBL/GenBank/DDBJ databases">
        <title>Paraconexibacter antarcticus.</title>
        <authorList>
            <person name="Kim C.S."/>
        </authorList>
    </citation>
    <scope>NUCLEOTIDE SEQUENCE [LARGE SCALE GENOMIC DNA]</scope>
    <source>
        <strain evidence="7 8">02-257</strain>
    </source>
</reference>
<dbReference type="RefSeq" id="WP_254570871.1">
    <property type="nucleotide sequence ID" value="NZ_CP098502.1"/>
</dbReference>
<dbReference type="InterPro" id="IPR050485">
    <property type="entry name" value="Proline_metab_enzyme"/>
</dbReference>
<organism evidence="7 8">
    <name type="scientific">Paraconexibacter antarcticus</name>
    <dbReference type="NCBI Taxonomy" id="2949664"/>
    <lineage>
        <taxon>Bacteria</taxon>
        <taxon>Bacillati</taxon>
        <taxon>Actinomycetota</taxon>
        <taxon>Thermoleophilia</taxon>
        <taxon>Solirubrobacterales</taxon>
        <taxon>Paraconexibacteraceae</taxon>
        <taxon>Paraconexibacter</taxon>
    </lineage>
</organism>
<proteinExistence type="predicted"/>
<evidence type="ECO:0000256" key="5">
    <source>
        <dbReference type="ARBA" id="ARBA00048142"/>
    </source>
</evidence>
<evidence type="ECO:0000256" key="2">
    <source>
        <dbReference type="ARBA" id="ARBA00012884"/>
    </source>
</evidence>
<name>A0ABY5DQ72_9ACTN</name>
<evidence type="ECO:0000256" key="3">
    <source>
        <dbReference type="ARBA" id="ARBA00023002"/>
    </source>
</evidence>
<dbReference type="InterPro" id="IPR016160">
    <property type="entry name" value="Ald_DH_CS_CYS"/>
</dbReference>
<evidence type="ECO:0000313" key="7">
    <source>
        <dbReference type="EMBL" id="UTI64158.1"/>
    </source>
</evidence>
<comment type="pathway">
    <text evidence="1">Amino-acid degradation; L-proline degradation into L-glutamate; L-glutamate from L-proline: step 2/2.</text>
</comment>
<dbReference type="Gene3D" id="3.40.309.10">
    <property type="entry name" value="Aldehyde Dehydrogenase, Chain A, domain 2"/>
    <property type="match status" value="1"/>
</dbReference>
<gene>
    <name evidence="7" type="ORF">NBH00_22815</name>
</gene>
<protein>
    <recommendedName>
        <fullName evidence="2">L-glutamate gamma-semialdehyde dehydrogenase</fullName>
        <ecNumber evidence="2">1.2.1.88</ecNumber>
    </recommendedName>
</protein>
<dbReference type="Proteomes" id="UP001056035">
    <property type="component" value="Chromosome"/>
</dbReference>
<dbReference type="PANTHER" id="PTHR42862:SF1">
    <property type="entry name" value="DELTA-1-PYRROLINE-5-CARBOXYLATE DEHYDROGENASE 2, ISOFORM A-RELATED"/>
    <property type="match status" value="1"/>
</dbReference>
<dbReference type="InterPro" id="IPR016162">
    <property type="entry name" value="Ald_DH_N"/>
</dbReference>
<dbReference type="EC" id="1.2.1.88" evidence="2"/>
<dbReference type="Gene3D" id="3.40.605.10">
    <property type="entry name" value="Aldehyde Dehydrogenase, Chain A, domain 1"/>
    <property type="match status" value="1"/>
</dbReference>
<dbReference type="PANTHER" id="PTHR42862">
    <property type="entry name" value="DELTA-1-PYRROLINE-5-CARBOXYLATE DEHYDROGENASE 1, ISOFORM A-RELATED"/>
    <property type="match status" value="1"/>
</dbReference>
<sequence length="531" mass="54831">MTLTAAAPLAPFANEPLLELRRGAERTALTQALADLDAHLPLRAPVIVDGAERGGLPRRSVDPGRPERVLARAGDASAEDAAAAVAAARRAFPAWSATPAAERAAVLVRAAARLRDRRYELAALILRETAKPWPEADADVAEAIDFLEYYARQAVALAEPRELVHVTGERNTMTYAARGVAAVIAPWNFPLAIPGGMVAAALVTGNTVVLKPSEQAPACAAALYDALRGAGLPAGALHLLPGGDEPARALVVHPHVHTIAFTGSSAAGRDILRKAADVVPGQHHLKRVVCEMGGKNVVIVDADADVDEVVPALLHSAFAFAGQKCSAAARVLVHADRYDALAERLAGAVATLEVGEASVFGVDVPAVIDPEAVERIARYTAMAHADGTVLAQAPLPAAASAAGGTYVAPLLVAGLPADCPLLHEEVFGPLLTIEPVASVDAACDIVDASPFALTGGLFSRSPATVAHVAARTPVGSLYVNREITGARVGRHPFGGNRLSGGGTKAGGPDYLLAFVEGRVVVENTVRHGMVV</sequence>
<dbReference type="EMBL" id="CP098502">
    <property type="protein sequence ID" value="UTI64158.1"/>
    <property type="molecule type" value="Genomic_DNA"/>
</dbReference>
<dbReference type="PROSITE" id="PS00070">
    <property type="entry name" value="ALDEHYDE_DEHYDR_CYS"/>
    <property type="match status" value="1"/>
</dbReference>
<dbReference type="InterPro" id="IPR016163">
    <property type="entry name" value="Ald_DH_C"/>
</dbReference>
<feature type="domain" description="Aldehyde dehydrogenase" evidence="6">
    <location>
        <begin position="61"/>
        <end position="518"/>
    </location>
</feature>
<accession>A0ABY5DQ72</accession>
<keyword evidence="8" id="KW-1185">Reference proteome</keyword>
<evidence type="ECO:0000259" key="6">
    <source>
        <dbReference type="Pfam" id="PF00171"/>
    </source>
</evidence>
<evidence type="ECO:0000256" key="4">
    <source>
        <dbReference type="ARBA" id="ARBA00023027"/>
    </source>
</evidence>
<comment type="catalytic activity">
    <reaction evidence="5">
        <text>L-glutamate 5-semialdehyde + NAD(+) + H2O = L-glutamate + NADH + 2 H(+)</text>
        <dbReference type="Rhea" id="RHEA:30235"/>
        <dbReference type="ChEBI" id="CHEBI:15377"/>
        <dbReference type="ChEBI" id="CHEBI:15378"/>
        <dbReference type="ChEBI" id="CHEBI:29985"/>
        <dbReference type="ChEBI" id="CHEBI:57540"/>
        <dbReference type="ChEBI" id="CHEBI:57945"/>
        <dbReference type="ChEBI" id="CHEBI:58066"/>
        <dbReference type="EC" id="1.2.1.88"/>
    </reaction>
</comment>
<evidence type="ECO:0000256" key="1">
    <source>
        <dbReference type="ARBA" id="ARBA00004786"/>
    </source>
</evidence>
<dbReference type="Pfam" id="PF00171">
    <property type="entry name" value="Aldedh"/>
    <property type="match status" value="1"/>
</dbReference>
<dbReference type="InterPro" id="IPR016161">
    <property type="entry name" value="Ald_DH/histidinol_DH"/>
</dbReference>
<dbReference type="SUPFAM" id="SSF53720">
    <property type="entry name" value="ALDH-like"/>
    <property type="match status" value="1"/>
</dbReference>
<keyword evidence="3" id="KW-0560">Oxidoreductase</keyword>
<evidence type="ECO:0000313" key="8">
    <source>
        <dbReference type="Proteomes" id="UP001056035"/>
    </source>
</evidence>